<comment type="caution">
    <text evidence="3">The sequence shown here is derived from an EMBL/GenBank/DDBJ whole genome shotgun (WGS) entry which is preliminary data.</text>
</comment>
<dbReference type="InterPro" id="IPR029056">
    <property type="entry name" value="Ribokinase-like"/>
</dbReference>
<dbReference type="Gene3D" id="3.40.1190.20">
    <property type="match status" value="1"/>
</dbReference>
<keyword evidence="3" id="KW-0808">Transferase</keyword>
<dbReference type="AlphaFoldDB" id="A0A7C9V953"/>
<evidence type="ECO:0000313" key="4">
    <source>
        <dbReference type="Proteomes" id="UP000481252"/>
    </source>
</evidence>
<dbReference type="Pfam" id="PF00294">
    <property type="entry name" value="PfkB"/>
    <property type="match status" value="1"/>
</dbReference>
<organism evidence="3 4">
    <name type="scientific">Mesorhizobium zhangyense</name>
    <dbReference type="NCBI Taxonomy" id="1776730"/>
    <lineage>
        <taxon>Bacteria</taxon>
        <taxon>Pseudomonadati</taxon>
        <taxon>Pseudomonadota</taxon>
        <taxon>Alphaproteobacteria</taxon>
        <taxon>Hyphomicrobiales</taxon>
        <taxon>Phyllobacteriaceae</taxon>
        <taxon>Mesorhizobium</taxon>
    </lineage>
</organism>
<dbReference type="SUPFAM" id="SSF53613">
    <property type="entry name" value="Ribokinase-like"/>
    <property type="match status" value="1"/>
</dbReference>
<reference evidence="3 4" key="1">
    <citation type="submission" date="2020-02" db="EMBL/GenBank/DDBJ databases">
        <title>Genome sequence of the type strain CGMCC 1.15528 of Mesorhizobium zhangyense.</title>
        <authorList>
            <person name="Gao J."/>
            <person name="Sun J."/>
        </authorList>
    </citation>
    <scope>NUCLEOTIDE SEQUENCE [LARGE SCALE GENOMIC DNA]</scope>
    <source>
        <strain evidence="3 4">CGMCC 1.15528</strain>
    </source>
</reference>
<accession>A0A7C9V953</accession>
<dbReference type="GO" id="GO:0016301">
    <property type="term" value="F:kinase activity"/>
    <property type="evidence" value="ECO:0007669"/>
    <property type="project" value="UniProtKB-KW"/>
</dbReference>
<feature type="domain" description="Carbohydrate kinase PfkB" evidence="2">
    <location>
        <begin position="34"/>
        <end position="158"/>
    </location>
</feature>
<evidence type="ECO:0000313" key="3">
    <source>
        <dbReference type="EMBL" id="NGN39630.1"/>
    </source>
</evidence>
<evidence type="ECO:0000259" key="2">
    <source>
        <dbReference type="Pfam" id="PF00294"/>
    </source>
</evidence>
<protein>
    <submittedName>
        <fullName evidence="3">Carbohydrate kinase</fullName>
    </submittedName>
</protein>
<evidence type="ECO:0000256" key="1">
    <source>
        <dbReference type="SAM" id="MobiDB-lite"/>
    </source>
</evidence>
<proteinExistence type="predicted"/>
<sequence length="288" mass="30525">MKSSRILAIGGAHIIRHGRITGSFTPGEFNPGVMREDVGGDAFNAARIVIRHGDSASLISVRGGDVVGETVSCAIAAEGISDLSVIFLDRKTPSRTVLLDSDHRLIAELDDTALYDLVFPKQMRRSKMREAVAQSDAILCDAAMPAAALEKLATLAAGKPLFAIAESSTRILRFANLLPELACLFMKREGAIVLSGDRGKSEIASIAEELRERGLACGIIMEDDGTTVGFDRKSLFSIRALDPAYSLAALAGATIVALMRGLPMREALSATSPAQEPGTHLPARKPAS</sequence>
<dbReference type="InterPro" id="IPR011611">
    <property type="entry name" value="PfkB_dom"/>
</dbReference>
<keyword evidence="4" id="KW-1185">Reference proteome</keyword>
<dbReference type="RefSeq" id="WP_165113339.1">
    <property type="nucleotide sequence ID" value="NZ_JAAKZG010000001.1"/>
</dbReference>
<dbReference type="Proteomes" id="UP000481252">
    <property type="component" value="Unassembled WGS sequence"/>
</dbReference>
<dbReference type="EMBL" id="JAAKZG010000001">
    <property type="protein sequence ID" value="NGN39630.1"/>
    <property type="molecule type" value="Genomic_DNA"/>
</dbReference>
<keyword evidence="3" id="KW-0418">Kinase</keyword>
<name>A0A7C9V953_9HYPH</name>
<feature type="region of interest" description="Disordered" evidence="1">
    <location>
        <begin position="269"/>
        <end position="288"/>
    </location>
</feature>
<gene>
    <name evidence="3" type="ORF">G6N74_00990</name>
</gene>